<dbReference type="PANTHER" id="PTHR11070:SF55">
    <property type="entry name" value="DNA 3'-5' HELICASE"/>
    <property type="match status" value="1"/>
</dbReference>
<evidence type="ECO:0000256" key="13">
    <source>
        <dbReference type="ARBA" id="ARBA00034808"/>
    </source>
</evidence>
<evidence type="ECO:0000256" key="10">
    <source>
        <dbReference type="ARBA" id="ARBA00023204"/>
    </source>
</evidence>
<dbReference type="GO" id="GO:0000725">
    <property type="term" value="P:recombinational repair"/>
    <property type="evidence" value="ECO:0007669"/>
    <property type="project" value="TreeGrafter"/>
</dbReference>
<evidence type="ECO:0000259" key="17">
    <source>
        <dbReference type="PROSITE" id="PS51217"/>
    </source>
</evidence>
<keyword evidence="8 15" id="KW-0067">ATP-binding</keyword>
<evidence type="ECO:0000256" key="3">
    <source>
        <dbReference type="ARBA" id="ARBA00022741"/>
    </source>
</evidence>
<dbReference type="PROSITE" id="PS51198">
    <property type="entry name" value="UVRD_HELICASE_ATP_BIND"/>
    <property type="match status" value="1"/>
</dbReference>
<dbReference type="Proteomes" id="UP000714817">
    <property type="component" value="Unassembled WGS sequence"/>
</dbReference>
<dbReference type="CDD" id="cd18807">
    <property type="entry name" value="SF1_C_UvrD"/>
    <property type="match status" value="1"/>
</dbReference>
<dbReference type="Gene3D" id="3.40.50.300">
    <property type="entry name" value="P-loop containing nucleotide triphosphate hydrolases"/>
    <property type="match status" value="2"/>
</dbReference>
<evidence type="ECO:0000256" key="8">
    <source>
        <dbReference type="ARBA" id="ARBA00022840"/>
    </source>
</evidence>
<keyword evidence="3 15" id="KW-0547">Nucleotide-binding</keyword>
<dbReference type="EC" id="5.6.2.4" evidence="13"/>
<dbReference type="AlphaFoldDB" id="A0A955IX46"/>
<evidence type="ECO:0000256" key="7">
    <source>
        <dbReference type="ARBA" id="ARBA00022839"/>
    </source>
</evidence>
<evidence type="ECO:0000256" key="9">
    <source>
        <dbReference type="ARBA" id="ARBA00023125"/>
    </source>
</evidence>
<evidence type="ECO:0000256" key="4">
    <source>
        <dbReference type="ARBA" id="ARBA00022763"/>
    </source>
</evidence>
<sequence length="965" mass="110837">MKKGTFVLNPEQQAAVDHAVGPLLVVAGAGTGKTRVITERIKKLIQHDNLPPEKLLALTFTDKAAAEMLARLDTVMPLGYTEPWVDTFHSFCDRVLKLEGLEIGLNPSYKILSYSDQWVLVRRHLFDFELDYYRPLSNPTKAISALLKFVSRLQDENTSVEDLQSYVESYVGEPEEIKRWKELSSFYKKYTELKLQQSAMDFGDLIVWTIKLFKERNNILNRYKKQFTHVLVDEFQDTNYAQYELIKLLSPSAELEVEKRSLMVVGDDSQSIYKFRGAAVSNILDFRADYPNTTMLTLLTNYRSSQAILDPAYSLIQKNNPDTLEIKLNISKELVSSFGADFSGSIKPEIIELDTLESEAEFIVKKILLILGQEPSYSYKDFAILARANNHLDPFIMALRRHGLPYQLVGNRGLYDTDEVRNVIALLRILVDPYDAISLYRILNLQHFNISPDLISKILAEVKKERVDLWDKLVSTPVEEVQSFLKLFEDYRGRLASQTPSQLTYELVHAVGMIKRLTSEESLENELRLKNLDLFLEKIKKFELSHYADTREIATVVDLVNYIDLMLEAGDSPAQAEIQDYDTVQLMTTHASKGLEYPVVFMINLVSGRFPTRNRSDAIDLPDSLVKERLPSGDAHLQEERRLFYVGMTRAKKYLYLTYAKSYGGKRNTVPSGYLAETKIETTQLSSQDFEGAESQSTLFDKNSVYRKPKPKKNLNEKKLVLSYSKMESYLSCPFRYRYEHVLNVPTPSKYSLSFGNTIHNTLRDYHMKKLVSPSVKIEDVLQMYKANWDPTGYQSKEQREGYYKKGEDVLKKYFEVDILNSAKTFALEKNFYLSLDQDKTLNGRIDRIDRLDSEDGVNEVEIIDYKTGQSKSQKEVDENEQVTIYALAAKEVLKLVPKKLTLYFVEHNEKVSTTRTLDQLEAIKTKALAVFSKIQDNKFDPTPGHVCKLCPYSDICPHAQKVSY</sequence>
<dbReference type="Pfam" id="PF12705">
    <property type="entry name" value="PDDEXK_1"/>
    <property type="match status" value="1"/>
</dbReference>
<comment type="catalytic activity">
    <reaction evidence="14">
        <text>ATP + H2O = ADP + phosphate + H(+)</text>
        <dbReference type="Rhea" id="RHEA:13065"/>
        <dbReference type="ChEBI" id="CHEBI:15377"/>
        <dbReference type="ChEBI" id="CHEBI:15378"/>
        <dbReference type="ChEBI" id="CHEBI:30616"/>
        <dbReference type="ChEBI" id="CHEBI:43474"/>
        <dbReference type="ChEBI" id="CHEBI:456216"/>
        <dbReference type="EC" id="5.6.2.4"/>
    </reaction>
</comment>
<dbReference type="InterPro" id="IPR013986">
    <property type="entry name" value="DExx_box_DNA_helicase_dom_sf"/>
</dbReference>
<keyword evidence="4" id="KW-0227">DNA damage</keyword>
<evidence type="ECO:0000259" key="16">
    <source>
        <dbReference type="PROSITE" id="PS51198"/>
    </source>
</evidence>
<evidence type="ECO:0000256" key="12">
    <source>
        <dbReference type="ARBA" id="ARBA00034617"/>
    </source>
</evidence>
<keyword evidence="6 15" id="KW-0347">Helicase</keyword>
<keyword evidence="7" id="KW-0269">Exonuclease</keyword>
<dbReference type="EMBL" id="JAGQNY010000007">
    <property type="protein sequence ID" value="MCA9302150.1"/>
    <property type="molecule type" value="Genomic_DNA"/>
</dbReference>
<dbReference type="Gene3D" id="1.10.486.10">
    <property type="entry name" value="PCRA, domain 4"/>
    <property type="match status" value="1"/>
</dbReference>
<dbReference type="InterPro" id="IPR027417">
    <property type="entry name" value="P-loop_NTPase"/>
</dbReference>
<evidence type="ECO:0000256" key="1">
    <source>
        <dbReference type="ARBA" id="ARBA00009922"/>
    </source>
</evidence>
<dbReference type="GO" id="GO:0033202">
    <property type="term" value="C:DNA helicase complex"/>
    <property type="evidence" value="ECO:0007669"/>
    <property type="project" value="TreeGrafter"/>
</dbReference>
<reference evidence="18" key="1">
    <citation type="submission" date="2020-04" db="EMBL/GenBank/DDBJ databases">
        <authorList>
            <person name="Zhang T."/>
        </authorList>
    </citation>
    <scope>NUCLEOTIDE SEQUENCE</scope>
    <source>
        <strain evidence="18">HKST-UBA80</strain>
    </source>
</reference>
<dbReference type="PROSITE" id="PS51217">
    <property type="entry name" value="UVRD_HELICASE_CTER"/>
    <property type="match status" value="1"/>
</dbReference>
<name>A0A955IX46_UNCKA</name>
<dbReference type="InterPro" id="IPR014017">
    <property type="entry name" value="DNA_helicase_UvrD-like_C"/>
</dbReference>
<comment type="catalytic activity">
    <reaction evidence="12">
        <text>Couples ATP hydrolysis with the unwinding of duplex DNA by translocating in the 3'-5' direction.</text>
        <dbReference type="EC" id="5.6.2.4"/>
    </reaction>
</comment>
<dbReference type="InterPro" id="IPR038726">
    <property type="entry name" value="PDDEXK_AddAB-type"/>
</dbReference>
<dbReference type="PANTHER" id="PTHR11070">
    <property type="entry name" value="UVRD / RECB / PCRA DNA HELICASE FAMILY MEMBER"/>
    <property type="match status" value="1"/>
</dbReference>
<dbReference type="GO" id="GO:0004527">
    <property type="term" value="F:exonuclease activity"/>
    <property type="evidence" value="ECO:0007669"/>
    <property type="project" value="UniProtKB-KW"/>
</dbReference>
<evidence type="ECO:0000313" key="18">
    <source>
        <dbReference type="EMBL" id="MCA9302150.1"/>
    </source>
</evidence>
<dbReference type="InterPro" id="IPR011604">
    <property type="entry name" value="PDDEXK-like_dom_sf"/>
</dbReference>
<proteinExistence type="inferred from homology"/>
<gene>
    <name evidence="18" type="ORF">KDA10_02190</name>
</gene>
<keyword evidence="5 15" id="KW-0378">Hydrolase</keyword>
<evidence type="ECO:0000256" key="6">
    <source>
        <dbReference type="ARBA" id="ARBA00022806"/>
    </source>
</evidence>
<evidence type="ECO:0000256" key="15">
    <source>
        <dbReference type="PROSITE-ProRule" id="PRU00560"/>
    </source>
</evidence>
<feature type="domain" description="UvrD-like helicase C-terminal" evidence="17">
    <location>
        <begin position="306"/>
        <end position="594"/>
    </location>
</feature>
<dbReference type="GO" id="GO:0005829">
    <property type="term" value="C:cytosol"/>
    <property type="evidence" value="ECO:0007669"/>
    <property type="project" value="TreeGrafter"/>
</dbReference>
<dbReference type="CDD" id="cd17932">
    <property type="entry name" value="DEXQc_UvrD"/>
    <property type="match status" value="1"/>
</dbReference>
<dbReference type="GO" id="GO:0003677">
    <property type="term" value="F:DNA binding"/>
    <property type="evidence" value="ECO:0007669"/>
    <property type="project" value="UniProtKB-KW"/>
</dbReference>
<evidence type="ECO:0000313" key="19">
    <source>
        <dbReference type="Proteomes" id="UP000714817"/>
    </source>
</evidence>
<dbReference type="SUPFAM" id="SSF52540">
    <property type="entry name" value="P-loop containing nucleoside triphosphate hydrolases"/>
    <property type="match status" value="1"/>
</dbReference>
<comment type="similarity">
    <text evidence="1">Belongs to the helicase family. UvrD subfamily.</text>
</comment>
<feature type="binding site" evidence="15">
    <location>
        <begin position="27"/>
        <end position="34"/>
    </location>
    <ligand>
        <name>ATP</name>
        <dbReference type="ChEBI" id="CHEBI:30616"/>
    </ligand>
</feature>
<dbReference type="Gene3D" id="1.10.10.160">
    <property type="match status" value="1"/>
</dbReference>
<feature type="domain" description="UvrD-like helicase ATP-binding" evidence="16">
    <location>
        <begin position="6"/>
        <end position="305"/>
    </location>
</feature>
<protein>
    <recommendedName>
        <fullName evidence="13">DNA 3'-5' helicase</fullName>
        <ecNumber evidence="13">5.6.2.4</ecNumber>
    </recommendedName>
</protein>
<keyword evidence="10" id="KW-0234">DNA repair</keyword>
<evidence type="ECO:0000256" key="14">
    <source>
        <dbReference type="ARBA" id="ARBA00048988"/>
    </source>
</evidence>
<comment type="caution">
    <text evidence="18">The sequence shown here is derived from an EMBL/GenBank/DDBJ whole genome shotgun (WGS) entry which is preliminary data.</text>
</comment>
<evidence type="ECO:0000256" key="2">
    <source>
        <dbReference type="ARBA" id="ARBA00022722"/>
    </source>
</evidence>
<evidence type="ECO:0000256" key="11">
    <source>
        <dbReference type="ARBA" id="ARBA00023235"/>
    </source>
</evidence>
<keyword evidence="11" id="KW-0413">Isomerase</keyword>
<accession>A0A955IX46</accession>
<dbReference type="Pfam" id="PF13361">
    <property type="entry name" value="UvrD_C"/>
    <property type="match status" value="1"/>
</dbReference>
<dbReference type="InterPro" id="IPR000212">
    <property type="entry name" value="DNA_helicase_UvrD/REP"/>
</dbReference>
<dbReference type="GO" id="GO:0005524">
    <property type="term" value="F:ATP binding"/>
    <property type="evidence" value="ECO:0007669"/>
    <property type="project" value="UniProtKB-UniRule"/>
</dbReference>
<keyword evidence="2" id="KW-0540">Nuclease</keyword>
<dbReference type="InterPro" id="IPR014016">
    <property type="entry name" value="UvrD-like_ATP-bd"/>
</dbReference>
<dbReference type="GO" id="GO:0043138">
    <property type="term" value="F:3'-5' DNA helicase activity"/>
    <property type="evidence" value="ECO:0007669"/>
    <property type="project" value="UniProtKB-EC"/>
</dbReference>
<organism evidence="18 19">
    <name type="scientific">candidate division WWE3 bacterium</name>
    <dbReference type="NCBI Taxonomy" id="2053526"/>
    <lineage>
        <taxon>Bacteria</taxon>
        <taxon>Katanobacteria</taxon>
    </lineage>
</organism>
<dbReference type="Gene3D" id="3.90.320.10">
    <property type="match status" value="1"/>
</dbReference>
<reference evidence="18" key="2">
    <citation type="journal article" date="2021" name="Microbiome">
        <title>Successional dynamics and alternative stable states in a saline activated sludge microbial community over 9 years.</title>
        <authorList>
            <person name="Wang Y."/>
            <person name="Ye J."/>
            <person name="Ju F."/>
            <person name="Liu L."/>
            <person name="Boyd J.A."/>
            <person name="Deng Y."/>
            <person name="Parks D.H."/>
            <person name="Jiang X."/>
            <person name="Yin X."/>
            <person name="Woodcroft B.J."/>
            <person name="Tyson G.W."/>
            <person name="Hugenholtz P."/>
            <person name="Polz M.F."/>
            <person name="Zhang T."/>
        </authorList>
    </citation>
    <scope>NUCLEOTIDE SEQUENCE</scope>
    <source>
        <strain evidence="18">HKST-UBA80</strain>
    </source>
</reference>
<dbReference type="Pfam" id="PF00580">
    <property type="entry name" value="UvrD-helicase"/>
    <property type="match status" value="1"/>
</dbReference>
<keyword evidence="9" id="KW-0238">DNA-binding</keyword>
<evidence type="ECO:0000256" key="5">
    <source>
        <dbReference type="ARBA" id="ARBA00022801"/>
    </source>
</evidence>